<evidence type="ECO:0000256" key="2">
    <source>
        <dbReference type="ARBA" id="ARBA00007594"/>
    </source>
</evidence>
<evidence type="ECO:0000259" key="9">
    <source>
        <dbReference type="Pfam" id="PF00327"/>
    </source>
</evidence>
<proteinExistence type="inferred from homology"/>
<dbReference type="GO" id="GO:0015934">
    <property type="term" value="C:large ribosomal subunit"/>
    <property type="evidence" value="ECO:0007669"/>
    <property type="project" value="InterPro"/>
</dbReference>
<evidence type="ECO:0000256" key="5">
    <source>
        <dbReference type="ARBA" id="ARBA00023274"/>
    </source>
</evidence>
<dbReference type="FunFam" id="3.30.1390.20:FF:000010">
    <property type="entry name" value="Large subunit ribosomal protein L30"/>
    <property type="match status" value="1"/>
</dbReference>
<comment type="similarity">
    <text evidence="2">Belongs to the universal ribosomal protein uL30 family.</text>
</comment>
<dbReference type="GO" id="GO:0003735">
    <property type="term" value="F:structural constituent of ribosome"/>
    <property type="evidence" value="ECO:0007669"/>
    <property type="project" value="InterPro"/>
</dbReference>
<dbReference type="InterPro" id="IPR036919">
    <property type="entry name" value="Ribo_uL30_ferredoxin-like_sf"/>
</dbReference>
<evidence type="ECO:0000256" key="3">
    <source>
        <dbReference type="ARBA" id="ARBA00022980"/>
    </source>
</evidence>
<evidence type="ECO:0000256" key="6">
    <source>
        <dbReference type="ARBA" id="ARBA00035281"/>
    </source>
</evidence>
<protein>
    <recommendedName>
        <fullName evidence="6">Large ribosomal subunit protein uL30m</fullName>
    </recommendedName>
</protein>
<evidence type="ECO:0000313" key="11">
    <source>
        <dbReference type="Proteomes" id="UP000012045"/>
    </source>
</evidence>
<evidence type="ECO:0000313" key="10">
    <source>
        <dbReference type="EMBL" id="EMR85895.1"/>
    </source>
</evidence>
<dbReference type="Gene3D" id="3.30.1390.20">
    <property type="entry name" value="Ribosomal protein L30, ferredoxin-like fold domain"/>
    <property type="match status" value="1"/>
</dbReference>
<feature type="compositionally biased region" description="Low complexity" evidence="8">
    <location>
        <begin position="65"/>
        <end position="76"/>
    </location>
</feature>
<dbReference type="OrthoDB" id="509901at2759"/>
<dbReference type="GO" id="GO:0006412">
    <property type="term" value="P:translation"/>
    <property type="evidence" value="ECO:0007669"/>
    <property type="project" value="InterPro"/>
</dbReference>
<keyword evidence="3 10" id="KW-0689">Ribosomal protein</keyword>
<comment type="function">
    <text evidence="7">Component of the mitochondrial ribosome (mitoribosome), a dedicated translation machinery responsible for the synthesis of mitochondrial genome-encoded proteins, including at least some of the essential transmembrane subunits of the mitochondrial respiratory chain. The mitoribosomes are attached to the mitochondrial inner membrane and translation products are cotranslationally integrated into the membrane.</text>
</comment>
<dbReference type="PANTHER" id="PTHR15892:SF2">
    <property type="entry name" value="LARGE RIBOSOMAL SUBUNIT PROTEIN UL30M"/>
    <property type="match status" value="1"/>
</dbReference>
<gene>
    <name evidence="10" type="ORF">BcDW1_5453</name>
</gene>
<dbReference type="InterPro" id="IPR016082">
    <property type="entry name" value="Ribosomal_uL30_ferredoxin-like"/>
</dbReference>
<reference evidence="11" key="1">
    <citation type="journal article" date="2013" name="Genome Announc.">
        <title>Draft genome sequence of Botrytis cinerea BcDW1, inoculum for noble rot of grape berries.</title>
        <authorList>
            <person name="Blanco-Ulate B."/>
            <person name="Allen G."/>
            <person name="Powell A.L."/>
            <person name="Cantu D."/>
        </authorList>
    </citation>
    <scope>NUCLEOTIDE SEQUENCE [LARGE SCALE GENOMIC DNA]</scope>
    <source>
        <strain evidence="11">BcDW1</strain>
    </source>
</reference>
<evidence type="ECO:0000256" key="4">
    <source>
        <dbReference type="ARBA" id="ARBA00023128"/>
    </source>
</evidence>
<keyword evidence="4" id="KW-0496">Mitochondrion</keyword>
<name>M7TXA1_BOTF1</name>
<dbReference type="AlphaFoldDB" id="M7TXA1"/>
<dbReference type="SUPFAM" id="SSF55129">
    <property type="entry name" value="Ribosomal protein L30p/L7e"/>
    <property type="match status" value="1"/>
</dbReference>
<dbReference type="Proteomes" id="UP000012045">
    <property type="component" value="Unassembled WGS sequence"/>
</dbReference>
<evidence type="ECO:0000256" key="8">
    <source>
        <dbReference type="SAM" id="MobiDB-lite"/>
    </source>
</evidence>
<sequence length="181" mass="20000">MVTGQAIEFCADIQKTPKTTTTSHPPPTMSTTTAAPLARAIRSSKPLPSTLNQISKNAPKAISQTSPSTTPSSSTTKVFHQKPWQKSPPPTPTSYFRITLTRSAIGLPKKSSRVLKFLGLHKRTSSVYHPVCSDIAGQIMKVKELVEVEETKERRSKRQERESRRPESGFVVEKELETSVV</sequence>
<organism evidence="10 11">
    <name type="scientific">Botryotinia fuckeliana (strain BcDW1)</name>
    <name type="common">Noble rot fungus</name>
    <name type="synonym">Botrytis cinerea</name>
    <dbReference type="NCBI Taxonomy" id="1290391"/>
    <lineage>
        <taxon>Eukaryota</taxon>
        <taxon>Fungi</taxon>
        <taxon>Dikarya</taxon>
        <taxon>Ascomycota</taxon>
        <taxon>Pezizomycotina</taxon>
        <taxon>Leotiomycetes</taxon>
        <taxon>Helotiales</taxon>
        <taxon>Sclerotiniaceae</taxon>
        <taxon>Botrytis</taxon>
    </lineage>
</organism>
<feature type="compositionally biased region" description="Polar residues" evidence="8">
    <location>
        <begin position="46"/>
        <end position="56"/>
    </location>
</feature>
<feature type="compositionally biased region" description="Low complexity" evidence="8">
    <location>
        <begin position="16"/>
        <end position="32"/>
    </location>
</feature>
<feature type="region of interest" description="Disordered" evidence="8">
    <location>
        <begin position="149"/>
        <end position="181"/>
    </location>
</feature>
<evidence type="ECO:0000256" key="7">
    <source>
        <dbReference type="ARBA" id="ARBA00037226"/>
    </source>
</evidence>
<feature type="region of interest" description="Disordered" evidence="8">
    <location>
        <begin position="44"/>
        <end position="91"/>
    </location>
</feature>
<dbReference type="PANTHER" id="PTHR15892">
    <property type="entry name" value="MITOCHONDRIAL RIBOSOMAL PROTEIN L30"/>
    <property type="match status" value="1"/>
</dbReference>
<keyword evidence="5" id="KW-0687">Ribonucleoprotein</keyword>
<dbReference type="EMBL" id="KB707879">
    <property type="protein sequence ID" value="EMR85895.1"/>
    <property type="molecule type" value="Genomic_DNA"/>
</dbReference>
<feature type="domain" description="Large ribosomal subunit protein uL30-like ferredoxin-like fold" evidence="9">
    <location>
        <begin position="96"/>
        <end position="146"/>
    </location>
</feature>
<dbReference type="HOGENOM" id="CLU_131047_0_0_1"/>
<dbReference type="NCBIfam" id="TIGR01308">
    <property type="entry name" value="rpmD_bact"/>
    <property type="match status" value="1"/>
</dbReference>
<dbReference type="InterPro" id="IPR005996">
    <property type="entry name" value="Ribosomal_uL30_bac-type"/>
</dbReference>
<comment type="subcellular location">
    <subcellularLocation>
        <location evidence="1">Mitochondrion</location>
    </subcellularLocation>
</comment>
<dbReference type="Pfam" id="PF00327">
    <property type="entry name" value="Ribosomal_L30"/>
    <property type="match status" value="1"/>
</dbReference>
<dbReference type="CDD" id="cd01658">
    <property type="entry name" value="Ribosomal_L30"/>
    <property type="match status" value="1"/>
</dbReference>
<accession>M7TXA1</accession>
<dbReference type="STRING" id="1290391.M7TXA1"/>
<evidence type="ECO:0000256" key="1">
    <source>
        <dbReference type="ARBA" id="ARBA00004173"/>
    </source>
</evidence>
<dbReference type="GO" id="GO:0005739">
    <property type="term" value="C:mitochondrion"/>
    <property type="evidence" value="ECO:0007669"/>
    <property type="project" value="UniProtKB-SubCell"/>
</dbReference>
<feature type="region of interest" description="Disordered" evidence="8">
    <location>
        <begin position="13"/>
        <end position="32"/>
    </location>
</feature>